<keyword evidence="4 6" id="KW-0949">S-adenosyl-L-methionine</keyword>
<evidence type="ECO:0000256" key="6">
    <source>
        <dbReference type="PROSITE-ProRule" id="PRU01015"/>
    </source>
</evidence>
<dbReference type="PANTHER" id="PTHR11006">
    <property type="entry name" value="PROTEIN ARGININE N-METHYLTRANSFERASE"/>
    <property type="match status" value="1"/>
</dbReference>
<dbReference type="Proteomes" id="UP000076420">
    <property type="component" value="Unassembled WGS sequence"/>
</dbReference>
<dbReference type="GO" id="GO:0035241">
    <property type="term" value="F:protein-arginine omega-N monomethyltransferase activity"/>
    <property type="evidence" value="ECO:0007669"/>
    <property type="project" value="TreeGrafter"/>
</dbReference>
<dbReference type="InterPro" id="IPR029063">
    <property type="entry name" value="SAM-dependent_MTases_sf"/>
</dbReference>
<reference evidence="9" key="1">
    <citation type="submission" date="2020-05" db="UniProtKB">
        <authorList>
            <consortium name="EnsemblMetazoa"/>
        </authorList>
    </citation>
    <scope>IDENTIFICATION</scope>
    <source>
        <strain evidence="9">BB02</strain>
    </source>
</reference>
<dbReference type="InterPro" id="IPR055135">
    <property type="entry name" value="PRMT_dom"/>
</dbReference>
<protein>
    <recommendedName>
        <fullName evidence="1">type I protein arginine methyltransferase</fullName>
        <ecNumber evidence="1">2.1.1.319</ecNumber>
    </recommendedName>
</protein>
<dbReference type="AlphaFoldDB" id="A0A2C9JQ39"/>
<keyword evidence="2 6" id="KW-0489">Methyltransferase</keyword>
<dbReference type="GO" id="GO:0042054">
    <property type="term" value="F:histone methyltransferase activity"/>
    <property type="evidence" value="ECO:0007669"/>
    <property type="project" value="TreeGrafter"/>
</dbReference>
<dbReference type="Pfam" id="PF06325">
    <property type="entry name" value="PrmA"/>
    <property type="match status" value="1"/>
</dbReference>
<dbReference type="PROSITE" id="PS51678">
    <property type="entry name" value="SAM_MT_PRMT"/>
    <property type="match status" value="1"/>
</dbReference>
<feature type="compositionally biased region" description="Polar residues" evidence="7">
    <location>
        <begin position="277"/>
        <end position="291"/>
    </location>
</feature>
<evidence type="ECO:0000256" key="3">
    <source>
        <dbReference type="ARBA" id="ARBA00022679"/>
    </source>
</evidence>
<dbReference type="Pfam" id="PF22528">
    <property type="entry name" value="PRMT_C"/>
    <property type="match status" value="2"/>
</dbReference>
<evidence type="ECO:0000256" key="5">
    <source>
        <dbReference type="ARBA" id="ARBA00049303"/>
    </source>
</evidence>
<dbReference type="VEuPathDB" id="VectorBase:BGLB006203"/>
<feature type="compositionally biased region" description="Acidic residues" evidence="7">
    <location>
        <begin position="476"/>
        <end position="490"/>
    </location>
</feature>
<dbReference type="EnsemblMetazoa" id="BGLB006203-RB">
    <property type="protein sequence ID" value="BGLB006203-PB"/>
    <property type="gene ID" value="BGLB006203"/>
</dbReference>
<evidence type="ECO:0000313" key="10">
    <source>
        <dbReference type="Proteomes" id="UP000076420"/>
    </source>
</evidence>
<dbReference type="RefSeq" id="XP_013077112.2">
    <property type="nucleotide sequence ID" value="XM_013221658.2"/>
</dbReference>
<dbReference type="EnsemblMetazoa" id="BGLB006203-RC">
    <property type="protein sequence ID" value="BGLB006203-PC"/>
    <property type="gene ID" value="BGLB006203"/>
</dbReference>
<dbReference type="Gene3D" id="3.40.50.150">
    <property type="entry name" value="Vaccinia Virus protein VP39"/>
    <property type="match status" value="1"/>
</dbReference>
<feature type="domain" description="Protein arginine N-methyltransferase" evidence="8">
    <location>
        <begin position="150"/>
        <end position="267"/>
    </location>
</feature>
<dbReference type="Gene3D" id="2.70.160.11">
    <property type="entry name" value="Hnrnp arginine n-methyltransferase1"/>
    <property type="match status" value="1"/>
</dbReference>
<evidence type="ECO:0000256" key="7">
    <source>
        <dbReference type="SAM" id="MobiDB-lite"/>
    </source>
</evidence>
<evidence type="ECO:0000256" key="1">
    <source>
        <dbReference type="ARBA" id="ARBA00011925"/>
    </source>
</evidence>
<name>A0A2C9JQ39_BIOGL</name>
<dbReference type="STRING" id="6526.A0A2C9JQ39"/>
<evidence type="ECO:0000313" key="9">
    <source>
        <dbReference type="EnsemblMetazoa" id="BGLB006203-PC"/>
    </source>
</evidence>
<proteinExistence type="predicted"/>
<dbReference type="SUPFAM" id="SSF53335">
    <property type="entry name" value="S-adenosyl-L-methionine-dependent methyltransferases"/>
    <property type="match status" value="1"/>
</dbReference>
<gene>
    <name evidence="9" type="primary">106063324</name>
</gene>
<dbReference type="InterPro" id="IPR025799">
    <property type="entry name" value="Arg_MeTrfase"/>
</dbReference>
<dbReference type="EC" id="2.1.1.319" evidence="1"/>
<accession>A0A2C9JQ39</accession>
<dbReference type="PANTHER" id="PTHR11006:SF122">
    <property type="entry name" value="ARGININE METHYLTRANSFERASE 8"/>
    <property type="match status" value="1"/>
</dbReference>
<organism evidence="9 10">
    <name type="scientific">Biomphalaria glabrata</name>
    <name type="common">Bloodfluke planorb</name>
    <name type="synonym">Freshwater snail</name>
    <dbReference type="NCBI Taxonomy" id="6526"/>
    <lineage>
        <taxon>Eukaryota</taxon>
        <taxon>Metazoa</taxon>
        <taxon>Spiralia</taxon>
        <taxon>Lophotrochozoa</taxon>
        <taxon>Mollusca</taxon>
        <taxon>Gastropoda</taxon>
        <taxon>Heterobranchia</taxon>
        <taxon>Euthyneura</taxon>
        <taxon>Panpulmonata</taxon>
        <taxon>Hygrophila</taxon>
        <taxon>Lymnaeoidea</taxon>
        <taxon>Planorbidae</taxon>
        <taxon>Biomphalaria</taxon>
    </lineage>
</organism>
<evidence type="ECO:0000259" key="8">
    <source>
        <dbReference type="Pfam" id="PF22528"/>
    </source>
</evidence>
<feature type="region of interest" description="Disordered" evidence="7">
    <location>
        <begin position="272"/>
        <end position="308"/>
    </location>
</feature>
<feature type="domain" description="Protein arginine N-methyltransferase" evidence="8">
    <location>
        <begin position="323"/>
        <end position="380"/>
    </location>
</feature>
<dbReference type="GO" id="GO:0035242">
    <property type="term" value="F:protein-arginine omega-N asymmetric methyltransferase activity"/>
    <property type="evidence" value="ECO:0007669"/>
    <property type="project" value="UniProtKB-EC"/>
</dbReference>
<feature type="region of interest" description="Disordered" evidence="7">
    <location>
        <begin position="462"/>
        <end position="490"/>
    </location>
</feature>
<evidence type="ECO:0000256" key="2">
    <source>
        <dbReference type="ARBA" id="ARBA00022603"/>
    </source>
</evidence>
<dbReference type="OrthoDB" id="7848332at2759"/>
<dbReference type="VEuPathDB" id="VectorBase:BGLAX_047345"/>
<evidence type="ECO:0000256" key="4">
    <source>
        <dbReference type="ARBA" id="ARBA00022691"/>
    </source>
</evidence>
<sequence>MADSSPDSYFYSYADLGVHALMIKDWPRTATYRNFFENNRDFVKGKVVLDVGAGTGILSLFAATAGARKVYAVEASSVACLCQEIVEENHLENIIEVIHGAVEDISLPEKVDIIVSEWMGFYLLHESMLDSVIIARDKFLAQDGVMAPSHATLYLAPVDMSDHFQERAEEWSNIFGYDLSPLASQLNIADVSKPLIKCIKSESVKAESQTVFTLDLKRVTVDDVRSFTSSLLFSVKQDSKIFGFAAWFDVYFYIEGNKCKEMTSTAMNRESLEKNTGDSNTDNLSPSSKNNKLTEKPSTSKDSPTVNNNSKTFQELLQLNPAQILSLKTGPQDPPTHWKQTIIILPQAILVEGGTEVYCRLSMAQSPENKRHYNITLKLDDDSNEEDSCEEFEDSSYCANTLDFEEPTDHPVPCCCGSDRCVLISTLIKKMDDEEKLMQDEVDSIQQEVQVETHQQLNAEITKDWQLDSSKSSQSLEDDSNLIEDDLPPS</sequence>
<dbReference type="CDD" id="cd02440">
    <property type="entry name" value="AdoMet_MTases"/>
    <property type="match status" value="1"/>
</dbReference>
<dbReference type="RefSeq" id="XP_013077111.2">
    <property type="nucleotide sequence ID" value="XM_013221657.2"/>
</dbReference>
<dbReference type="FunFam" id="3.40.50.150:FF:000003">
    <property type="entry name" value="Blast:Protein arginine N-methyltransferase 1"/>
    <property type="match status" value="1"/>
</dbReference>
<dbReference type="KEGG" id="bgt:106063324"/>
<dbReference type="GO" id="GO:0032259">
    <property type="term" value="P:methylation"/>
    <property type="evidence" value="ECO:0007669"/>
    <property type="project" value="UniProtKB-KW"/>
</dbReference>
<dbReference type="GO" id="GO:0005634">
    <property type="term" value="C:nucleus"/>
    <property type="evidence" value="ECO:0007669"/>
    <property type="project" value="TreeGrafter"/>
</dbReference>
<comment type="catalytic activity">
    <reaction evidence="5">
        <text>L-arginyl-[protein] + S-adenosyl-L-methionine = N(omega)-methyl-L-arginyl-[protein] + S-adenosyl-L-homocysteine + H(+)</text>
        <dbReference type="Rhea" id="RHEA:48100"/>
        <dbReference type="Rhea" id="RHEA-COMP:10532"/>
        <dbReference type="Rhea" id="RHEA-COMP:11990"/>
        <dbReference type="ChEBI" id="CHEBI:15378"/>
        <dbReference type="ChEBI" id="CHEBI:29965"/>
        <dbReference type="ChEBI" id="CHEBI:57856"/>
        <dbReference type="ChEBI" id="CHEBI:59789"/>
        <dbReference type="ChEBI" id="CHEBI:65280"/>
    </reaction>
    <physiologicalReaction direction="left-to-right" evidence="5">
        <dbReference type="Rhea" id="RHEA:48101"/>
    </physiologicalReaction>
</comment>
<keyword evidence="3 6" id="KW-0808">Transferase</keyword>